<evidence type="ECO:0000313" key="2">
    <source>
        <dbReference type="Proteomes" id="UP001596098"/>
    </source>
</evidence>
<dbReference type="InterPro" id="IPR044668">
    <property type="entry name" value="PuuD-like"/>
</dbReference>
<keyword evidence="2" id="KW-1185">Reference proteome</keyword>
<name>A0ABW1QS50_9ACTN</name>
<protein>
    <submittedName>
        <fullName evidence="1">Gamma-glutamyl-gamma-aminobutyrate hydrolase family protein</fullName>
    </submittedName>
</protein>
<dbReference type="SUPFAM" id="SSF52317">
    <property type="entry name" value="Class I glutamine amidotransferase-like"/>
    <property type="match status" value="1"/>
</dbReference>
<reference evidence="2" key="1">
    <citation type="journal article" date="2019" name="Int. J. Syst. Evol. Microbiol.">
        <title>The Global Catalogue of Microorganisms (GCM) 10K type strain sequencing project: providing services to taxonomists for standard genome sequencing and annotation.</title>
        <authorList>
            <consortium name="The Broad Institute Genomics Platform"/>
            <consortium name="The Broad Institute Genome Sequencing Center for Infectious Disease"/>
            <person name="Wu L."/>
            <person name="Ma J."/>
        </authorList>
    </citation>
    <scope>NUCLEOTIDE SEQUENCE [LARGE SCALE GENOMIC DNA]</scope>
    <source>
        <strain evidence="2">DFY28</strain>
    </source>
</reference>
<dbReference type="InterPro" id="IPR011697">
    <property type="entry name" value="Peptidase_C26"/>
</dbReference>
<proteinExistence type="predicted"/>
<dbReference type="GO" id="GO:0016787">
    <property type="term" value="F:hydrolase activity"/>
    <property type="evidence" value="ECO:0007669"/>
    <property type="project" value="UniProtKB-KW"/>
</dbReference>
<dbReference type="PANTHER" id="PTHR43235">
    <property type="entry name" value="GLUTAMINE AMIDOTRANSFERASE PB2B2.05-RELATED"/>
    <property type="match status" value="1"/>
</dbReference>
<dbReference type="Proteomes" id="UP001596098">
    <property type="component" value="Unassembled WGS sequence"/>
</dbReference>
<accession>A0ABW1QS50</accession>
<dbReference type="Pfam" id="PF07722">
    <property type="entry name" value="Peptidase_C26"/>
    <property type="match status" value="1"/>
</dbReference>
<dbReference type="RefSeq" id="WP_128220477.1">
    <property type="nucleotide sequence ID" value="NZ_CP034929.1"/>
</dbReference>
<evidence type="ECO:0000313" key="1">
    <source>
        <dbReference type="EMBL" id="MFC6152306.1"/>
    </source>
</evidence>
<sequence length="247" mass="25765">MTHPHVLVLHLRTARPHDPGFQVELDALNDATLAVLDGLGATAELLATSEVGSDVVDAAYARADAVVVMGGEDVHPRFYGGAASYPEQGHHEEVSDAVQLDVVRRCFADATPLLGICRGHQLLNVAAGGTLVQHLPTTHLHRAGGVDPFARTEVTVHDADLATAVEAGRAVRCTHHQAVDRLGAGLRVAATAPDGVVEAVVGVDLPVTGVQWHPEHPAEADVALRRLLTRTLAQAGASAQVGVSAAR</sequence>
<dbReference type="PANTHER" id="PTHR43235:SF1">
    <property type="entry name" value="GLUTAMINE AMIDOTRANSFERASE PB2B2.05-RELATED"/>
    <property type="match status" value="1"/>
</dbReference>
<dbReference type="PROSITE" id="PS51273">
    <property type="entry name" value="GATASE_TYPE_1"/>
    <property type="match status" value="1"/>
</dbReference>
<organism evidence="1 2">
    <name type="scientific">Nocardioides yefusunii</name>
    <dbReference type="NCBI Taxonomy" id="2500546"/>
    <lineage>
        <taxon>Bacteria</taxon>
        <taxon>Bacillati</taxon>
        <taxon>Actinomycetota</taxon>
        <taxon>Actinomycetes</taxon>
        <taxon>Propionibacteriales</taxon>
        <taxon>Nocardioidaceae</taxon>
        <taxon>Nocardioides</taxon>
    </lineage>
</organism>
<keyword evidence="1" id="KW-0378">Hydrolase</keyword>
<gene>
    <name evidence="1" type="ORF">ACFPWU_01335</name>
</gene>
<dbReference type="InterPro" id="IPR029062">
    <property type="entry name" value="Class_I_gatase-like"/>
</dbReference>
<comment type="caution">
    <text evidence="1">The sequence shown here is derived from an EMBL/GenBank/DDBJ whole genome shotgun (WGS) entry which is preliminary data.</text>
</comment>
<dbReference type="EMBL" id="JBHSQI010000001">
    <property type="protein sequence ID" value="MFC6152306.1"/>
    <property type="molecule type" value="Genomic_DNA"/>
</dbReference>
<dbReference type="Gene3D" id="3.40.50.880">
    <property type="match status" value="1"/>
</dbReference>